<dbReference type="AlphaFoldDB" id="A0A1D4I447"/>
<reference evidence="3 5" key="1">
    <citation type="submission" date="2016-09" db="EMBL/GenBank/DDBJ databases">
        <authorList>
            <consortium name="Pathogen Informatics"/>
        </authorList>
    </citation>
    <scope>NUCLEOTIDE SEQUENCE [LARGE SCALE GENOMIC DNA]</scope>
    <source>
        <strain evidence="3 5">82B</strain>
    </source>
</reference>
<gene>
    <name evidence="3" type="ORF">SAMEA2297795_00544</name>
    <name evidence="2" type="ORF">SAMEA2297796_00081</name>
</gene>
<keyword evidence="1" id="KW-1133">Transmembrane helix</keyword>
<dbReference type="Proteomes" id="UP000095412">
    <property type="component" value="Unassembled WGS sequence"/>
</dbReference>
<dbReference type="OrthoDB" id="2394454at2"/>
<dbReference type="EMBL" id="FMPI01000001">
    <property type="protein sequence ID" value="SCS21733.1"/>
    <property type="molecule type" value="Genomic_DNA"/>
</dbReference>
<accession>A0A1D4I447</accession>
<dbReference type="Proteomes" id="UP000095768">
    <property type="component" value="Unassembled WGS sequence"/>
</dbReference>
<evidence type="ECO:0000313" key="4">
    <source>
        <dbReference type="Proteomes" id="UP000095412"/>
    </source>
</evidence>
<evidence type="ECO:0000313" key="2">
    <source>
        <dbReference type="EMBL" id="SCS21733.1"/>
    </source>
</evidence>
<keyword evidence="4" id="KW-1185">Reference proteome</keyword>
<feature type="transmembrane region" description="Helical" evidence="1">
    <location>
        <begin position="31"/>
        <end position="51"/>
    </location>
</feature>
<keyword evidence="1" id="KW-0812">Transmembrane</keyword>
<protein>
    <submittedName>
        <fullName evidence="3">Uncharacterized protein</fullName>
    </submittedName>
</protein>
<evidence type="ECO:0000256" key="1">
    <source>
        <dbReference type="SAM" id="Phobius"/>
    </source>
</evidence>
<reference evidence="2 4" key="2">
    <citation type="submission" date="2016-09" db="EMBL/GenBank/DDBJ databases">
        <authorList>
            <consortium name="Pathogen Informatics"/>
            <person name="Sun Q."/>
            <person name="Inoue M."/>
        </authorList>
    </citation>
    <scope>NUCLEOTIDE SEQUENCE [LARGE SCALE GENOMIC DNA]</scope>
    <source>
        <strain evidence="2 4">82C</strain>
    </source>
</reference>
<organism evidence="3 5">
    <name type="scientific">Staphylococcus caeli</name>
    <dbReference type="NCBI Taxonomy" id="2201815"/>
    <lineage>
        <taxon>Bacteria</taxon>
        <taxon>Bacillati</taxon>
        <taxon>Bacillota</taxon>
        <taxon>Bacilli</taxon>
        <taxon>Bacillales</taxon>
        <taxon>Staphylococcaceae</taxon>
        <taxon>Staphylococcus</taxon>
    </lineage>
</organism>
<sequence>MVILVLFIETIFITIYTIGALFGYFNQSISPWTLVIFWSGSIIVLISTIFLRKYNKEKFSEEMSKYEESPSLANNEYFYQAPLYLFDDMHVKVHGYQKMSWVPYFNNTLQKWLSIFNFMSAAGLKLTSEKSKIILKREKLWALKPQYTVFINDKKIGELSMLKLLKGGMKQQTPFVFKDDKYEYKFENPYFSTQTKITDIEGNSILTANRSFFDLGKNLITQRRGEKHYVTISSTENYPEQLWLALYIMVMNNKQSNK</sequence>
<dbReference type="RefSeq" id="WP_069994233.1">
    <property type="nucleotide sequence ID" value="NZ_FMPG01000001.1"/>
</dbReference>
<feature type="transmembrane region" description="Helical" evidence="1">
    <location>
        <begin position="5"/>
        <end position="25"/>
    </location>
</feature>
<proteinExistence type="predicted"/>
<keyword evidence="1" id="KW-0472">Membrane</keyword>
<evidence type="ECO:0000313" key="3">
    <source>
        <dbReference type="EMBL" id="SCS44225.1"/>
    </source>
</evidence>
<dbReference type="EMBL" id="FMPG01000001">
    <property type="protein sequence ID" value="SCS44225.1"/>
    <property type="molecule type" value="Genomic_DNA"/>
</dbReference>
<name>A0A1D4I447_9STAP</name>
<evidence type="ECO:0000313" key="5">
    <source>
        <dbReference type="Proteomes" id="UP000095768"/>
    </source>
</evidence>